<keyword evidence="4 8" id="KW-0732">Signal</keyword>
<dbReference type="InterPro" id="IPR050728">
    <property type="entry name" value="Zinc_Metalloprotease_M4"/>
</dbReference>
<keyword evidence="2 8" id="KW-0645">Protease</keyword>
<keyword evidence="5 8" id="KW-0378">Hydrolase</keyword>
<dbReference type="PANTHER" id="PTHR33794:SF1">
    <property type="entry name" value="BACILLOLYSIN"/>
    <property type="match status" value="1"/>
</dbReference>
<comment type="subcellular location">
    <subcellularLocation>
        <location evidence="8">Secreted</location>
    </subcellularLocation>
</comment>
<dbReference type="EC" id="3.4.24.-" evidence="8"/>
<feature type="signal peptide" evidence="8">
    <location>
        <begin position="1"/>
        <end position="39"/>
    </location>
</feature>
<keyword evidence="8" id="KW-0964">Secreted</keyword>
<dbReference type="InterPro" id="IPR006311">
    <property type="entry name" value="TAT_signal"/>
</dbReference>
<dbReference type="PRINTS" id="PR00730">
    <property type="entry name" value="THERMOLYSIN"/>
</dbReference>
<organism evidence="13 14">
    <name type="scientific">Streptomyces orinoci</name>
    <name type="common">Streptoverticillium orinoci</name>
    <dbReference type="NCBI Taxonomy" id="67339"/>
    <lineage>
        <taxon>Bacteria</taxon>
        <taxon>Bacillati</taxon>
        <taxon>Actinomycetota</taxon>
        <taxon>Actinomycetes</taxon>
        <taxon>Kitasatosporales</taxon>
        <taxon>Streptomycetaceae</taxon>
        <taxon>Streptomyces</taxon>
    </lineage>
</organism>
<dbReference type="Pfam" id="PF07504">
    <property type="entry name" value="FTP"/>
    <property type="match status" value="1"/>
</dbReference>
<dbReference type="InterPro" id="IPR027268">
    <property type="entry name" value="Peptidase_M4/M1_CTD_sf"/>
</dbReference>
<dbReference type="InterPro" id="IPR013856">
    <property type="entry name" value="Peptidase_M4_domain"/>
</dbReference>
<name>A0ABV3K4R5_STRON</name>
<dbReference type="InterPro" id="IPR011096">
    <property type="entry name" value="FTP_domain"/>
</dbReference>
<dbReference type="EMBL" id="JBFAUK010000021">
    <property type="protein sequence ID" value="MEV5509504.1"/>
    <property type="molecule type" value="Genomic_DNA"/>
</dbReference>
<dbReference type="Pfam" id="PF02868">
    <property type="entry name" value="Peptidase_M4_C"/>
    <property type="match status" value="1"/>
</dbReference>
<dbReference type="SUPFAM" id="SSF55486">
    <property type="entry name" value="Metalloproteases ('zincins'), catalytic domain"/>
    <property type="match status" value="1"/>
</dbReference>
<dbReference type="PROSITE" id="PS51318">
    <property type="entry name" value="TAT"/>
    <property type="match status" value="1"/>
</dbReference>
<evidence type="ECO:0000256" key="5">
    <source>
        <dbReference type="ARBA" id="ARBA00022801"/>
    </source>
</evidence>
<comment type="cofactor">
    <cofactor evidence="8">
        <name>Zn(2+)</name>
        <dbReference type="ChEBI" id="CHEBI:29105"/>
    </cofactor>
</comment>
<proteinExistence type="inferred from homology"/>
<protein>
    <recommendedName>
        <fullName evidence="8">Neutral metalloproteinase</fullName>
        <ecNumber evidence="8">3.4.24.-</ecNumber>
    </recommendedName>
</protein>
<feature type="region of interest" description="Disordered" evidence="9">
    <location>
        <begin position="116"/>
        <end position="143"/>
    </location>
</feature>
<evidence type="ECO:0000256" key="3">
    <source>
        <dbReference type="ARBA" id="ARBA00022723"/>
    </source>
</evidence>
<dbReference type="RefSeq" id="WP_109283374.1">
    <property type="nucleotide sequence ID" value="NZ_JBFAUK010000021.1"/>
</dbReference>
<evidence type="ECO:0000256" key="6">
    <source>
        <dbReference type="ARBA" id="ARBA00022833"/>
    </source>
</evidence>
<feature type="chain" id="PRO_5044983611" description="Neutral metalloproteinase" evidence="8">
    <location>
        <begin position="40"/>
        <end position="535"/>
    </location>
</feature>
<feature type="domain" description="Peptidase M4 C-terminal" evidence="11">
    <location>
        <begin position="350"/>
        <end position="534"/>
    </location>
</feature>
<dbReference type="PANTHER" id="PTHR33794">
    <property type="entry name" value="BACILLOLYSIN"/>
    <property type="match status" value="1"/>
</dbReference>
<evidence type="ECO:0000256" key="1">
    <source>
        <dbReference type="ARBA" id="ARBA00009388"/>
    </source>
</evidence>
<evidence type="ECO:0000256" key="8">
    <source>
        <dbReference type="RuleBase" id="RU366073"/>
    </source>
</evidence>
<evidence type="ECO:0000313" key="13">
    <source>
        <dbReference type="EMBL" id="MEV5509504.1"/>
    </source>
</evidence>
<evidence type="ECO:0000259" key="10">
    <source>
        <dbReference type="Pfam" id="PF01447"/>
    </source>
</evidence>
<evidence type="ECO:0000313" key="14">
    <source>
        <dbReference type="Proteomes" id="UP001552594"/>
    </source>
</evidence>
<dbReference type="InterPro" id="IPR001570">
    <property type="entry name" value="Peptidase_M4_C_domain"/>
</dbReference>
<accession>A0ABV3K4R5</accession>
<keyword evidence="14" id="KW-1185">Reference proteome</keyword>
<evidence type="ECO:0000259" key="12">
    <source>
        <dbReference type="Pfam" id="PF07504"/>
    </source>
</evidence>
<evidence type="ECO:0000259" key="11">
    <source>
        <dbReference type="Pfam" id="PF02868"/>
    </source>
</evidence>
<evidence type="ECO:0000256" key="9">
    <source>
        <dbReference type="SAM" id="MobiDB-lite"/>
    </source>
</evidence>
<dbReference type="Gene3D" id="3.10.170.10">
    <property type="match status" value="1"/>
</dbReference>
<dbReference type="Gene3D" id="3.10.450.490">
    <property type="match status" value="1"/>
</dbReference>
<keyword evidence="7 8" id="KW-0482">Metalloprotease</keyword>
<comment type="similarity">
    <text evidence="1 8">Belongs to the peptidase M4 family.</text>
</comment>
<evidence type="ECO:0000256" key="2">
    <source>
        <dbReference type="ARBA" id="ARBA00022670"/>
    </source>
</evidence>
<feature type="domain" description="FTP" evidence="12">
    <location>
        <begin position="57"/>
        <end position="103"/>
    </location>
</feature>
<gene>
    <name evidence="13" type="ORF">AB0L16_24225</name>
</gene>
<reference evidence="13 14" key="1">
    <citation type="submission" date="2024-06" db="EMBL/GenBank/DDBJ databases">
        <title>The Natural Products Discovery Center: Release of the First 8490 Sequenced Strains for Exploring Actinobacteria Biosynthetic Diversity.</title>
        <authorList>
            <person name="Kalkreuter E."/>
            <person name="Kautsar S.A."/>
            <person name="Yang D."/>
            <person name="Bader C.D."/>
            <person name="Teijaro C.N."/>
            <person name="Fluegel L."/>
            <person name="Davis C.M."/>
            <person name="Simpson J.R."/>
            <person name="Lauterbach L."/>
            <person name="Steele A.D."/>
            <person name="Gui C."/>
            <person name="Meng S."/>
            <person name="Li G."/>
            <person name="Viehrig K."/>
            <person name="Ye F."/>
            <person name="Su P."/>
            <person name="Kiefer A.F."/>
            <person name="Nichols A."/>
            <person name="Cepeda A.J."/>
            <person name="Yan W."/>
            <person name="Fan B."/>
            <person name="Jiang Y."/>
            <person name="Adhikari A."/>
            <person name="Zheng C.-J."/>
            <person name="Schuster L."/>
            <person name="Cowan T.M."/>
            <person name="Smanski M.J."/>
            <person name="Chevrette M.G."/>
            <person name="De Carvalho L.P.S."/>
            <person name="Shen B."/>
        </authorList>
    </citation>
    <scope>NUCLEOTIDE SEQUENCE [LARGE SCALE GENOMIC DNA]</scope>
    <source>
        <strain evidence="13 14">NPDC052347</strain>
    </source>
</reference>
<dbReference type="InterPro" id="IPR023612">
    <property type="entry name" value="Peptidase_M4"/>
</dbReference>
<dbReference type="Pfam" id="PF01447">
    <property type="entry name" value="Peptidase_M4"/>
    <property type="match status" value="1"/>
</dbReference>
<dbReference type="Gene3D" id="1.10.390.10">
    <property type="entry name" value="Neutral Protease Domain 2"/>
    <property type="match status" value="1"/>
</dbReference>
<sequence>MRKSRIARSGARRPAVATGAAAVAAALLAGGFTAVPAQAATGTDDPAKALHLGPKEKLVPQGTITDADGTVHTRYERTYDGLPVIGGDLVVQQTRDGRVQDVDKATEAPIKVPTTKAKVTPPAARRSAESLAPSAAGGGSPIVQDQAPRKVIWAAGGKPVLAYETVIGGTQPGGAPSELHVVTDATTGRKLADWQAVETGEGNSMYSGRVKVGSVKIGGQWVLRDQDRGNMQVFNMRGGLDEDSAPAFRNAKDVWGNGKPTIAQTAAVDAEYGAAVAWDFYKKVLHRNGIKGNGKAPKLYVHYDNNQANAFWLDSCFCMHYGDGLDNKTPVTSIDIAAHEMTHGVTSATAKLRYTNSESGGLNEATSDILGTAVEFYAKNPKNPGNYLIGEQVNLLGNGQPLRYMDRPSRDAEANRAEGWPPSADYWKPGIGKEDMHFSSGIGNHFFYLLAEGSGKKTINGVHYDSPTYDHKPVTGIGRDAAVKIWYKALTEHMTSTTDYHGARAATLKAARDLYGTKSKQYKAVQRAWDGVNVN</sequence>
<dbReference type="CDD" id="cd09597">
    <property type="entry name" value="M4_TLP"/>
    <property type="match status" value="1"/>
</dbReference>
<comment type="caution">
    <text evidence="13">The sequence shown here is derived from an EMBL/GenBank/DDBJ whole genome shotgun (WGS) entry which is preliminary data.</text>
</comment>
<keyword evidence="6 8" id="KW-0862">Zinc</keyword>
<evidence type="ECO:0000256" key="7">
    <source>
        <dbReference type="ARBA" id="ARBA00023049"/>
    </source>
</evidence>
<evidence type="ECO:0000256" key="4">
    <source>
        <dbReference type="ARBA" id="ARBA00022729"/>
    </source>
</evidence>
<keyword evidence="3" id="KW-0479">Metal-binding</keyword>
<feature type="domain" description="Peptidase M4" evidence="10">
    <location>
        <begin position="199"/>
        <end position="347"/>
    </location>
</feature>
<comment type="function">
    <text evidence="8">Extracellular zinc metalloprotease.</text>
</comment>
<dbReference type="Proteomes" id="UP001552594">
    <property type="component" value="Unassembled WGS sequence"/>
</dbReference>